<proteinExistence type="predicted"/>
<protein>
    <submittedName>
        <fullName evidence="2">Aminoglycoside phosphotransferase family protein</fullName>
    </submittedName>
</protein>
<evidence type="ECO:0000313" key="3">
    <source>
        <dbReference type="Proteomes" id="UP001649230"/>
    </source>
</evidence>
<keyword evidence="3" id="KW-1185">Reference proteome</keyword>
<dbReference type="InterPro" id="IPR051678">
    <property type="entry name" value="AGP_Transferase"/>
</dbReference>
<sequence>MLNLHTYVLPDGRLNPSKISKQELLYKGNNGKFVERFYVNESQSYIFKPLTNVDRMGSEMWVFEHIMPSLPQVYPKILASSSDSDPDRYWIIMEDLGVLDHTHDRETILSIVTAIAKWHATPTESLNHAPLAGPKPSVSKMKEELLTAKQKDIELLIDQLPYAAPSINIVISAMKRYAESDEMVLCHGDLHAGNFARQADRVVVLDWEHTHVNTRFWDLFHALDISHPTWARHSSAPFRKEAIDVYIDHVQSFTGKRLDRQAFWQEYITIASIFSLWMLLLIKNDLISNTDKWPKVALEQQFQETMRTLMECAAAL</sequence>
<dbReference type="PANTHER" id="PTHR21310">
    <property type="entry name" value="AMINOGLYCOSIDE PHOSPHOTRANSFERASE-RELATED-RELATED"/>
    <property type="match status" value="1"/>
</dbReference>
<dbReference type="EMBL" id="CP090978">
    <property type="protein sequence ID" value="UJF31336.1"/>
    <property type="molecule type" value="Genomic_DNA"/>
</dbReference>
<dbReference type="SUPFAM" id="SSF56112">
    <property type="entry name" value="Protein kinase-like (PK-like)"/>
    <property type="match status" value="1"/>
</dbReference>
<name>A0ABY3SDR7_9BACL</name>
<evidence type="ECO:0000313" key="2">
    <source>
        <dbReference type="EMBL" id="UJF31336.1"/>
    </source>
</evidence>
<feature type="domain" description="Aminoglycoside phosphotransferase" evidence="1">
    <location>
        <begin position="75"/>
        <end position="231"/>
    </location>
</feature>
<dbReference type="InterPro" id="IPR002575">
    <property type="entry name" value="Aminoglycoside_PTrfase"/>
</dbReference>
<dbReference type="Gene3D" id="3.90.1200.10">
    <property type="match status" value="1"/>
</dbReference>
<dbReference type="Proteomes" id="UP001649230">
    <property type="component" value="Chromosome"/>
</dbReference>
<gene>
    <name evidence="2" type="ORF">L0M14_15980</name>
</gene>
<dbReference type="InterPro" id="IPR011009">
    <property type="entry name" value="Kinase-like_dom_sf"/>
</dbReference>
<dbReference type="RefSeq" id="WP_235117683.1">
    <property type="nucleotide sequence ID" value="NZ_CP090978.1"/>
</dbReference>
<evidence type="ECO:0000259" key="1">
    <source>
        <dbReference type="Pfam" id="PF01636"/>
    </source>
</evidence>
<reference evidence="2 3" key="1">
    <citation type="journal article" date="2024" name="Int. J. Syst. Evol. Microbiol.">
        <title>Paenibacillus hexagrammi sp. nov., a novel bacterium isolated from the gut content of Hexagrammos agrammus.</title>
        <authorList>
            <person name="Jung H.K."/>
            <person name="Kim D.G."/>
            <person name="Zin H."/>
            <person name="Park J."/>
            <person name="Jung H."/>
            <person name="Kim Y.O."/>
            <person name="Kong H.J."/>
            <person name="Kim J.W."/>
            <person name="Kim Y.S."/>
        </authorList>
    </citation>
    <scope>NUCLEOTIDE SEQUENCE [LARGE SCALE GENOMIC DNA]</scope>
    <source>
        <strain evidence="2 3">YPD9-1</strain>
    </source>
</reference>
<accession>A0ABY3SDR7</accession>
<dbReference type="Pfam" id="PF01636">
    <property type="entry name" value="APH"/>
    <property type="match status" value="1"/>
</dbReference>
<organism evidence="2 3">
    <name type="scientific">Paenibacillus hexagrammi</name>
    <dbReference type="NCBI Taxonomy" id="2908839"/>
    <lineage>
        <taxon>Bacteria</taxon>
        <taxon>Bacillati</taxon>
        <taxon>Bacillota</taxon>
        <taxon>Bacilli</taxon>
        <taxon>Bacillales</taxon>
        <taxon>Paenibacillaceae</taxon>
        <taxon>Paenibacillus</taxon>
    </lineage>
</organism>